<name>A0A9D1T1G1_9BACT</name>
<evidence type="ECO:0000313" key="2">
    <source>
        <dbReference type="EMBL" id="HIV04062.1"/>
    </source>
</evidence>
<dbReference type="CDD" id="cd06223">
    <property type="entry name" value="PRTases_typeI"/>
    <property type="match status" value="1"/>
</dbReference>
<organism evidence="2 3">
    <name type="scientific">Candidatus Spyradosoma merdigallinarum</name>
    <dbReference type="NCBI Taxonomy" id="2840950"/>
    <lineage>
        <taxon>Bacteria</taxon>
        <taxon>Pseudomonadati</taxon>
        <taxon>Verrucomicrobiota</taxon>
        <taxon>Opitutia</taxon>
        <taxon>Opitutia incertae sedis</taxon>
        <taxon>Candidatus Spyradosoma</taxon>
    </lineage>
</organism>
<dbReference type="PANTHER" id="PTHR47505">
    <property type="entry name" value="DNA UTILIZATION PROTEIN YHGH"/>
    <property type="match status" value="1"/>
</dbReference>
<dbReference type="InterPro" id="IPR000836">
    <property type="entry name" value="PRTase_dom"/>
</dbReference>
<dbReference type="SUPFAM" id="SSF53271">
    <property type="entry name" value="PRTase-like"/>
    <property type="match status" value="1"/>
</dbReference>
<comment type="caution">
    <text evidence="2">The sequence shown here is derived from an EMBL/GenBank/DDBJ whole genome shotgun (WGS) entry which is preliminary data.</text>
</comment>
<evidence type="ECO:0000313" key="3">
    <source>
        <dbReference type="Proteomes" id="UP000886812"/>
    </source>
</evidence>
<proteinExistence type="inferred from homology"/>
<gene>
    <name evidence="2" type="ORF">IAC75_02790</name>
</gene>
<accession>A0A9D1T1G1</accession>
<sequence>MPRFTPDFTGNASFPRRALNALLDVFFPRRCLVTEKFPGDSGFLFLSEEGRERLRFIGEDCCPVCGAPRPDVAVAHGECVFCRDREFRFGRSRSLVVYDDAARRLIHAIKYGAVHAAIADLAKIAAENEIFRGHLDGAVLVPVPLFPTRKAERGCNQSEVFARELCRAGAGTRTENLLVRTRDTGSQTRLGADARRGNVREAFAAAPKFRKLISPKTRYVLIDDVFTTGSTLSECARALKKAGAKFVDAATFAHG</sequence>
<dbReference type="InterPro" id="IPR029057">
    <property type="entry name" value="PRTase-like"/>
</dbReference>
<comment type="similarity">
    <text evidence="1">Belongs to the ComF/GntX family.</text>
</comment>
<dbReference type="InterPro" id="IPR051910">
    <property type="entry name" value="ComF/GntX_DNA_util-trans"/>
</dbReference>
<dbReference type="Proteomes" id="UP000886812">
    <property type="component" value="Unassembled WGS sequence"/>
</dbReference>
<dbReference type="Gene3D" id="3.40.50.2020">
    <property type="match status" value="1"/>
</dbReference>
<protein>
    <submittedName>
        <fullName evidence="2">ComF family protein</fullName>
    </submittedName>
</protein>
<dbReference type="EMBL" id="DVOG01000073">
    <property type="protein sequence ID" value="HIV04062.1"/>
    <property type="molecule type" value="Genomic_DNA"/>
</dbReference>
<dbReference type="AlphaFoldDB" id="A0A9D1T1G1"/>
<evidence type="ECO:0000256" key="1">
    <source>
        <dbReference type="ARBA" id="ARBA00008007"/>
    </source>
</evidence>
<reference evidence="2" key="2">
    <citation type="journal article" date="2021" name="PeerJ">
        <title>Extensive microbial diversity within the chicken gut microbiome revealed by metagenomics and culture.</title>
        <authorList>
            <person name="Gilroy R."/>
            <person name="Ravi A."/>
            <person name="Getino M."/>
            <person name="Pursley I."/>
            <person name="Horton D.L."/>
            <person name="Alikhan N.F."/>
            <person name="Baker D."/>
            <person name="Gharbi K."/>
            <person name="Hall N."/>
            <person name="Watson M."/>
            <person name="Adriaenssens E.M."/>
            <person name="Foster-Nyarko E."/>
            <person name="Jarju S."/>
            <person name="Secka A."/>
            <person name="Antonio M."/>
            <person name="Oren A."/>
            <person name="Chaudhuri R.R."/>
            <person name="La Ragione R."/>
            <person name="Hildebrand F."/>
            <person name="Pallen M.J."/>
        </authorList>
    </citation>
    <scope>NUCLEOTIDE SEQUENCE</scope>
    <source>
        <strain evidence="2">10669</strain>
    </source>
</reference>
<dbReference type="PANTHER" id="PTHR47505:SF1">
    <property type="entry name" value="DNA UTILIZATION PROTEIN YHGH"/>
    <property type="match status" value="1"/>
</dbReference>
<reference evidence="2" key="1">
    <citation type="submission" date="2020-10" db="EMBL/GenBank/DDBJ databases">
        <authorList>
            <person name="Gilroy R."/>
        </authorList>
    </citation>
    <scope>NUCLEOTIDE SEQUENCE</scope>
    <source>
        <strain evidence="2">10669</strain>
    </source>
</reference>